<dbReference type="GO" id="GO:0016567">
    <property type="term" value="P:protein ubiquitination"/>
    <property type="evidence" value="ECO:0007669"/>
    <property type="project" value="TreeGrafter"/>
</dbReference>
<dbReference type="VEuPathDB" id="CryptoDB:Chro.40495"/>
<keyword evidence="1" id="KW-0479">Metal-binding</keyword>
<dbReference type="Gene3D" id="3.30.40.10">
    <property type="entry name" value="Zinc/RING finger domain, C3HC4 (zinc finger)"/>
    <property type="match status" value="1"/>
</dbReference>
<sequence>MNNDNILLDNEYINRISKNSIKKVLKKVSVSHSNTHPGFIGILNNSSNCNPSNSCSASSSSSSSVSNYNTIKNNTKTLYEGELRSRNNGSNSNSNIMIGGSIYSGIHSNESSQGREFFESTYRDNSLGIAKDNSHLAEELREDCNEKEDINVIKRLIKKEGNEKENSQEVKKLRIPDCSICREYLTRNLTVITVCGHVFHKQCIDAWLSKCDSNKNSNIAQGRLNYLLSDNGEPTCPLCRVPCSVFTLCDLVNITIDETLVLEDSEEKFQYSQKEDTVSSKSTGECIQITCRLKQKTLTDESEAKTKENEELRKQLNDEKTKVLVKMDLIESLERKNEILREDLNRITHELGEMNQKYSDLHRKYTFLQSNNAINNFMGERFQDDLTINSQIKDDQTNIEVLEDETNQISNLIGFNPFEGGDSLEKREDAFQALKILSNAFIKLSSRYDQLKEKSSKWKAKCYQLNDLNTTSINECNYLKEKLRSLSQVLNTSDTGKKPDSSTPNSSNIANPTITLSDTENNEESFSYISKLIQDKKTARSLNEGDTKSQSNQENRAHSNSSITSNSKTNTRRPSSRIPHRNEFGNMNIEGKHGPNTIKEKVKESEEQNSKNEESPNPNYSNLIKSRKNQVMKRNIPRDSQSISSFFYTRKPKIKLID</sequence>
<evidence type="ECO:0000256" key="6">
    <source>
        <dbReference type="SAM" id="MobiDB-lite"/>
    </source>
</evidence>
<feature type="compositionally biased region" description="Basic and acidic residues" evidence="6">
    <location>
        <begin position="535"/>
        <end position="547"/>
    </location>
</feature>
<keyword evidence="3" id="KW-0862">Zinc</keyword>
<keyword evidence="5" id="KW-0175">Coiled coil</keyword>
<feature type="compositionally biased region" description="Polar residues" evidence="6">
    <location>
        <begin position="501"/>
        <end position="518"/>
    </location>
</feature>
<feature type="compositionally biased region" description="Basic residues" evidence="6">
    <location>
        <begin position="570"/>
        <end position="579"/>
    </location>
</feature>
<dbReference type="PANTHER" id="PTHR45969:SF69">
    <property type="entry name" value="FINGER DOMAIN PROTEIN, PUTATIVE (AFU_ORTHOLOGUE AFUA_3G12190)-RELATED"/>
    <property type="match status" value="1"/>
</dbReference>
<dbReference type="Pfam" id="PF13639">
    <property type="entry name" value="zf-RING_2"/>
    <property type="match status" value="1"/>
</dbReference>
<name>A0A0S4TFV5_CRYHO</name>
<keyword evidence="2 4" id="KW-0863">Zinc-finger</keyword>
<dbReference type="EMBL" id="LN877950">
    <property type="protein sequence ID" value="CUV05911.1"/>
    <property type="molecule type" value="Genomic_DNA"/>
</dbReference>
<dbReference type="VEuPathDB" id="CryptoDB:GY17_00003398"/>
<dbReference type="SMART" id="SM00184">
    <property type="entry name" value="RING"/>
    <property type="match status" value="1"/>
</dbReference>
<feature type="compositionally biased region" description="Basic and acidic residues" evidence="6">
    <location>
        <begin position="590"/>
        <end position="614"/>
    </location>
</feature>
<feature type="compositionally biased region" description="Low complexity" evidence="6">
    <location>
        <begin position="559"/>
        <end position="569"/>
    </location>
</feature>
<accession>A0A0S4TFV5</accession>
<evidence type="ECO:0000256" key="4">
    <source>
        <dbReference type="PROSITE-ProRule" id="PRU00175"/>
    </source>
</evidence>
<dbReference type="GO" id="GO:0061630">
    <property type="term" value="F:ubiquitin protein ligase activity"/>
    <property type="evidence" value="ECO:0007669"/>
    <property type="project" value="TreeGrafter"/>
</dbReference>
<dbReference type="PROSITE" id="PS50089">
    <property type="entry name" value="ZF_RING_2"/>
    <property type="match status" value="1"/>
</dbReference>
<dbReference type="InterPro" id="IPR013083">
    <property type="entry name" value="Znf_RING/FYVE/PHD"/>
</dbReference>
<protein>
    <recommendedName>
        <fullName evidence="7">RING-type domain-containing protein</fullName>
    </recommendedName>
</protein>
<evidence type="ECO:0000256" key="5">
    <source>
        <dbReference type="SAM" id="Coils"/>
    </source>
</evidence>
<feature type="coiled-coil region" evidence="5">
    <location>
        <begin position="295"/>
        <end position="364"/>
    </location>
</feature>
<dbReference type="VEuPathDB" id="CryptoDB:CHUDEA4_4360"/>
<dbReference type="SUPFAM" id="SSF57850">
    <property type="entry name" value="RING/U-box"/>
    <property type="match status" value="1"/>
</dbReference>
<evidence type="ECO:0000313" key="8">
    <source>
        <dbReference type="EMBL" id="CUV05911.1"/>
    </source>
</evidence>
<evidence type="ECO:0000256" key="1">
    <source>
        <dbReference type="ARBA" id="ARBA00022723"/>
    </source>
</evidence>
<feature type="region of interest" description="Disordered" evidence="6">
    <location>
        <begin position="535"/>
        <end position="622"/>
    </location>
</feature>
<dbReference type="VEuPathDB" id="CryptoDB:ChTU502y2012_422g0100"/>
<evidence type="ECO:0000256" key="2">
    <source>
        <dbReference type="ARBA" id="ARBA00022771"/>
    </source>
</evidence>
<dbReference type="AlphaFoldDB" id="A0A0S4TFV5"/>
<dbReference type="PANTHER" id="PTHR45969">
    <property type="entry name" value="RING ZINC FINGER PROTEIN-RELATED"/>
    <property type="match status" value="1"/>
</dbReference>
<feature type="domain" description="RING-type" evidence="7">
    <location>
        <begin position="178"/>
        <end position="240"/>
    </location>
</feature>
<feature type="region of interest" description="Disordered" evidence="6">
    <location>
        <begin position="491"/>
        <end position="518"/>
    </location>
</feature>
<dbReference type="OrthoDB" id="8062037at2759"/>
<proteinExistence type="predicted"/>
<evidence type="ECO:0000256" key="3">
    <source>
        <dbReference type="ARBA" id="ARBA00022833"/>
    </source>
</evidence>
<dbReference type="GO" id="GO:0008270">
    <property type="term" value="F:zinc ion binding"/>
    <property type="evidence" value="ECO:0007669"/>
    <property type="project" value="UniProtKB-KW"/>
</dbReference>
<dbReference type="InterPro" id="IPR001841">
    <property type="entry name" value="Znf_RING"/>
</dbReference>
<organism evidence="8">
    <name type="scientific">Cryptosporidium hominis</name>
    <dbReference type="NCBI Taxonomy" id="237895"/>
    <lineage>
        <taxon>Eukaryota</taxon>
        <taxon>Sar</taxon>
        <taxon>Alveolata</taxon>
        <taxon>Apicomplexa</taxon>
        <taxon>Conoidasida</taxon>
        <taxon>Coccidia</taxon>
        <taxon>Eucoccidiorida</taxon>
        <taxon>Eimeriorina</taxon>
        <taxon>Cryptosporidiidae</taxon>
        <taxon>Cryptosporidium</taxon>
    </lineage>
</organism>
<dbReference type="CDD" id="cd16448">
    <property type="entry name" value="RING-H2"/>
    <property type="match status" value="1"/>
</dbReference>
<evidence type="ECO:0000259" key="7">
    <source>
        <dbReference type="PROSITE" id="PS50089"/>
    </source>
</evidence>
<reference evidence="8" key="1">
    <citation type="submission" date="2015-08" db="EMBL/GenBank/DDBJ databases">
        <authorList>
            <person name="Babu N.S."/>
            <person name="Beckwith C.J."/>
            <person name="Beseler K.G."/>
            <person name="Brison A."/>
            <person name="Carone J.V."/>
            <person name="Caskin T.P."/>
            <person name="Diamond M."/>
            <person name="Durham M.E."/>
            <person name="Foxe J.M."/>
            <person name="Go M."/>
            <person name="Henderson B.A."/>
            <person name="Jones I.B."/>
            <person name="McGettigan J.A."/>
            <person name="Micheletti S.J."/>
            <person name="Nasrallah M.E."/>
            <person name="Ortiz D."/>
            <person name="Piller C.R."/>
            <person name="Privatt S.R."/>
            <person name="Schneider S.L."/>
            <person name="Sharp S."/>
            <person name="Smith T.C."/>
            <person name="Stanton J.D."/>
            <person name="Ullery H.E."/>
            <person name="Wilson R.J."/>
            <person name="Serrano M.G."/>
            <person name="Buck G."/>
            <person name="Lee V."/>
            <person name="Wang Y."/>
            <person name="Carvalho R."/>
            <person name="Voegtly L."/>
            <person name="Shi R."/>
            <person name="Duckworth R."/>
            <person name="Johnson A."/>
            <person name="Loviza R."/>
            <person name="Walstead R."/>
            <person name="Shah Z."/>
            <person name="Kiflezghi M."/>
            <person name="Wade K."/>
            <person name="Ball S.L."/>
            <person name="Bradley K.W."/>
            <person name="Asai D.J."/>
            <person name="Bowman C.A."/>
            <person name="Russell D.A."/>
            <person name="Pope W.H."/>
            <person name="Jacobs-Sera D."/>
            <person name="Hendrix R.W."/>
            <person name="Hatfull G.F."/>
        </authorList>
    </citation>
    <scope>NUCLEOTIDE SEQUENCE [LARGE SCALE GENOMIC DNA]</scope>
</reference>
<gene>
    <name evidence="8" type="ORF">CHUDEA4_4360</name>
</gene>
<dbReference type="Proteomes" id="UP000199752">
    <property type="component" value="Chromosome 4"/>
</dbReference>